<dbReference type="Pfam" id="PF01370">
    <property type="entry name" value="Epimerase"/>
    <property type="match status" value="1"/>
</dbReference>
<gene>
    <name evidence="4" type="ORF">BDN70DRAFT_911435</name>
</gene>
<keyword evidence="1" id="KW-0560">Oxidoreductase</keyword>
<comment type="caution">
    <text evidence="4">The sequence shown here is derived from an EMBL/GenBank/DDBJ whole genome shotgun (WGS) entry which is preliminary data.</text>
</comment>
<proteinExistence type="inferred from homology"/>
<dbReference type="AlphaFoldDB" id="A0A9P5Z7D2"/>
<accession>A0A9P5Z7D2</accession>
<evidence type="ECO:0000256" key="2">
    <source>
        <dbReference type="ARBA" id="ARBA00023445"/>
    </source>
</evidence>
<keyword evidence="5" id="KW-1185">Reference proteome</keyword>
<dbReference type="InterPro" id="IPR050425">
    <property type="entry name" value="NAD(P)_dehydrat-like"/>
</dbReference>
<feature type="domain" description="NAD-dependent epimerase/dehydratase" evidence="3">
    <location>
        <begin position="10"/>
        <end position="270"/>
    </location>
</feature>
<dbReference type="PANTHER" id="PTHR10366">
    <property type="entry name" value="NAD DEPENDENT EPIMERASE/DEHYDRATASE"/>
    <property type="match status" value="1"/>
</dbReference>
<comment type="similarity">
    <text evidence="2">Belongs to the NAD(P)-dependent epimerase/dehydratase family. Dihydroflavonol-4-reductase subfamily.</text>
</comment>
<dbReference type="GO" id="GO:0016616">
    <property type="term" value="F:oxidoreductase activity, acting on the CH-OH group of donors, NAD or NADP as acceptor"/>
    <property type="evidence" value="ECO:0007669"/>
    <property type="project" value="TreeGrafter"/>
</dbReference>
<dbReference type="OrthoDB" id="2735536at2759"/>
<evidence type="ECO:0000256" key="1">
    <source>
        <dbReference type="ARBA" id="ARBA00023002"/>
    </source>
</evidence>
<sequence>MPIVPEGSKVLVTGANGFISMWVIKTLLEQGYLVRGAVRSAEKGKRLREYFAPYVDKVEWVIVEDITKNGAFDEAVKGVSAIEHLASPLTSTSDDPDEFIQPAVLGTVGILKSALKEGPQIKRIVITSSILSVLSTVKSGRRVFNEEDWADEFVNLVKELGSKASGDAKYRASKMLAEKAAWEFVKEHKSEISWDLVTLCPPLVLGPPLQDVPTPNDLNISLKIWFNLISTEKDDQVLGSTHGFIHPKDIAGAHVLALKKEAAGGHRIIVAGGTTTWQDLRNLIYSLKPQLYEKGILPRGNPELQTIVTNIYDTTKSKNILGLEYKTYAEVIHDTLADFEARGWLKEPASLS</sequence>
<name>A0A9P5Z7D2_9AGAR</name>
<reference evidence="4" key="1">
    <citation type="submission" date="2020-11" db="EMBL/GenBank/DDBJ databases">
        <authorList>
            <consortium name="DOE Joint Genome Institute"/>
            <person name="Ahrendt S."/>
            <person name="Riley R."/>
            <person name="Andreopoulos W."/>
            <person name="Labutti K."/>
            <person name="Pangilinan J."/>
            <person name="Ruiz-Duenas F.J."/>
            <person name="Barrasa J.M."/>
            <person name="Sanchez-Garcia M."/>
            <person name="Camarero S."/>
            <person name="Miyauchi S."/>
            <person name="Serrano A."/>
            <person name="Linde D."/>
            <person name="Babiker R."/>
            <person name="Drula E."/>
            <person name="Ayuso-Fernandez I."/>
            <person name="Pacheco R."/>
            <person name="Padilla G."/>
            <person name="Ferreira P."/>
            <person name="Barriuso J."/>
            <person name="Kellner H."/>
            <person name="Castanera R."/>
            <person name="Alfaro M."/>
            <person name="Ramirez L."/>
            <person name="Pisabarro A.G."/>
            <person name="Kuo A."/>
            <person name="Tritt A."/>
            <person name="Lipzen A."/>
            <person name="He G."/>
            <person name="Yan M."/>
            <person name="Ng V."/>
            <person name="Cullen D."/>
            <person name="Martin F."/>
            <person name="Rosso M.-N."/>
            <person name="Henrissat B."/>
            <person name="Hibbett D."/>
            <person name="Martinez A.T."/>
            <person name="Grigoriev I.V."/>
        </authorList>
    </citation>
    <scope>NUCLEOTIDE SEQUENCE</scope>
    <source>
        <strain evidence="4">CIRM-BRFM 674</strain>
    </source>
</reference>
<dbReference type="InterPro" id="IPR036291">
    <property type="entry name" value="NAD(P)-bd_dom_sf"/>
</dbReference>
<evidence type="ECO:0000313" key="5">
    <source>
        <dbReference type="Proteomes" id="UP000807469"/>
    </source>
</evidence>
<evidence type="ECO:0000259" key="3">
    <source>
        <dbReference type="Pfam" id="PF01370"/>
    </source>
</evidence>
<dbReference type="EMBL" id="MU155159">
    <property type="protein sequence ID" value="KAF9482967.1"/>
    <property type="molecule type" value="Genomic_DNA"/>
</dbReference>
<dbReference type="InterPro" id="IPR001509">
    <property type="entry name" value="Epimerase_deHydtase"/>
</dbReference>
<protein>
    <submittedName>
        <fullName evidence="4">D-lactaldehyde dehydrogenase</fullName>
    </submittedName>
</protein>
<organism evidence="4 5">
    <name type="scientific">Pholiota conissans</name>
    <dbReference type="NCBI Taxonomy" id="109636"/>
    <lineage>
        <taxon>Eukaryota</taxon>
        <taxon>Fungi</taxon>
        <taxon>Dikarya</taxon>
        <taxon>Basidiomycota</taxon>
        <taxon>Agaricomycotina</taxon>
        <taxon>Agaricomycetes</taxon>
        <taxon>Agaricomycetidae</taxon>
        <taxon>Agaricales</taxon>
        <taxon>Agaricineae</taxon>
        <taxon>Strophariaceae</taxon>
        <taxon>Pholiota</taxon>
    </lineage>
</organism>
<dbReference type="Proteomes" id="UP000807469">
    <property type="component" value="Unassembled WGS sequence"/>
</dbReference>
<dbReference type="SUPFAM" id="SSF51735">
    <property type="entry name" value="NAD(P)-binding Rossmann-fold domains"/>
    <property type="match status" value="1"/>
</dbReference>
<evidence type="ECO:0000313" key="4">
    <source>
        <dbReference type="EMBL" id="KAF9482967.1"/>
    </source>
</evidence>
<dbReference type="PANTHER" id="PTHR10366:SF564">
    <property type="entry name" value="STEROL-4-ALPHA-CARBOXYLATE 3-DEHYDROGENASE, DECARBOXYLATING"/>
    <property type="match status" value="1"/>
</dbReference>
<dbReference type="Gene3D" id="3.40.50.720">
    <property type="entry name" value="NAD(P)-binding Rossmann-like Domain"/>
    <property type="match status" value="1"/>
</dbReference>